<sequence>MVAMLTNVAVLVYDGVAPFEVGVLCEAWGTDRSDQGLPVFDFALCTPRPGRVETTAGFALDVSDDLSRVADADLVAVPAVPRGVAAPDEVVEALRAADTRGARLLSVCSGAFVLGQAGLLDGRRCTTHWRYTDELAARFPEAKVIPEVLYVDDDRVVTSAGSAAGLDACLHLWREEFGAAAASTVARRMVVPPQREGGQAQFIENPVPDCDAETMGPLLTWITENLAGDLGVDLLARRANMSGRTFARRFRAETGTTPHSWITSQRVLRAEQLLEQTDRPVEWIAQEVGFGNAATLRHHFGQTRSISPQQYRRTFRGAASA</sequence>
<dbReference type="SUPFAM" id="SSF52317">
    <property type="entry name" value="Class I glutamine amidotransferase-like"/>
    <property type="match status" value="1"/>
</dbReference>
<protein>
    <submittedName>
        <fullName evidence="5">Transcriptional regulator, AraC family</fullName>
    </submittedName>
</protein>
<name>A0A6J4MME6_9ACTN</name>
<dbReference type="InterPro" id="IPR018060">
    <property type="entry name" value="HTH_AraC"/>
</dbReference>
<dbReference type="Pfam" id="PF01965">
    <property type="entry name" value="DJ-1_PfpI"/>
    <property type="match status" value="1"/>
</dbReference>
<dbReference type="Gene3D" id="3.40.50.880">
    <property type="match status" value="1"/>
</dbReference>
<dbReference type="EMBL" id="CADCUJ010000103">
    <property type="protein sequence ID" value="CAA9363446.1"/>
    <property type="molecule type" value="Genomic_DNA"/>
</dbReference>
<evidence type="ECO:0000256" key="1">
    <source>
        <dbReference type="ARBA" id="ARBA00023015"/>
    </source>
</evidence>
<evidence type="ECO:0000313" key="5">
    <source>
        <dbReference type="EMBL" id="CAA9363446.1"/>
    </source>
</evidence>
<evidence type="ECO:0000256" key="3">
    <source>
        <dbReference type="ARBA" id="ARBA00023163"/>
    </source>
</evidence>
<accession>A0A6J4MME6</accession>
<dbReference type="PANTHER" id="PTHR43130">
    <property type="entry name" value="ARAC-FAMILY TRANSCRIPTIONAL REGULATOR"/>
    <property type="match status" value="1"/>
</dbReference>
<dbReference type="GO" id="GO:0003700">
    <property type="term" value="F:DNA-binding transcription factor activity"/>
    <property type="evidence" value="ECO:0007669"/>
    <property type="project" value="InterPro"/>
</dbReference>
<dbReference type="PROSITE" id="PS01124">
    <property type="entry name" value="HTH_ARAC_FAMILY_2"/>
    <property type="match status" value="1"/>
</dbReference>
<dbReference type="InterPro" id="IPR052158">
    <property type="entry name" value="INH-QAR"/>
</dbReference>
<organism evidence="5">
    <name type="scientific">uncultured Nocardioidaceae bacterium</name>
    <dbReference type="NCBI Taxonomy" id="253824"/>
    <lineage>
        <taxon>Bacteria</taxon>
        <taxon>Bacillati</taxon>
        <taxon>Actinomycetota</taxon>
        <taxon>Actinomycetes</taxon>
        <taxon>Propionibacteriales</taxon>
        <taxon>Nocardioidaceae</taxon>
        <taxon>environmental samples</taxon>
    </lineage>
</organism>
<dbReference type="Gene3D" id="1.10.10.60">
    <property type="entry name" value="Homeodomain-like"/>
    <property type="match status" value="1"/>
</dbReference>
<dbReference type="SUPFAM" id="SSF46689">
    <property type="entry name" value="Homeodomain-like"/>
    <property type="match status" value="2"/>
</dbReference>
<dbReference type="PANTHER" id="PTHR43130:SF3">
    <property type="entry name" value="HTH-TYPE TRANSCRIPTIONAL REGULATOR RV1931C"/>
    <property type="match status" value="1"/>
</dbReference>
<keyword evidence="1" id="KW-0805">Transcription regulation</keyword>
<dbReference type="InterPro" id="IPR002818">
    <property type="entry name" value="DJ-1/PfpI"/>
</dbReference>
<dbReference type="AlphaFoldDB" id="A0A6J4MME6"/>
<feature type="domain" description="HTH araC/xylS-type" evidence="4">
    <location>
        <begin position="216"/>
        <end position="314"/>
    </location>
</feature>
<keyword evidence="3" id="KW-0804">Transcription</keyword>
<proteinExistence type="predicted"/>
<evidence type="ECO:0000259" key="4">
    <source>
        <dbReference type="PROSITE" id="PS01124"/>
    </source>
</evidence>
<dbReference type="SMART" id="SM00342">
    <property type="entry name" value="HTH_ARAC"/>
    <property type="match status" value="1"/>
</dbReference>
<dbReference type="PROSITE" id="PS00041">
    <property type="entry name" value="HTH_ARAC_FAMILY_1"/>
    <property type="match status" value="1"/>
</dbReference>
<dbReference type="CDD" id="cd03137">
    <property type="entry name" value="GATase1_AraC_1"/>
    <property type="match status" value="1"/>
</dbReference>
<gene>
    <name evidence="5" type="ORF">AVDCRST_MAG72-2485</name>
</gene>
<dbReference type="InterPro" id="IPR029062">
    <property type="entry name" value="Class_I_gatase-like"/>
</dbReference>
<evidence type="ECO:0000256" key="2">
    <source>
        <dbReference type="ARBA" id="ARBA00023125"/>
    </source>
</evidence>
<reference evidence="5" key="1">
    <citation type="submission" date="2020-02" db="EMBL/GenBank/DDBJ databases">
        <authorList>
            <person name="Meier V. D."/>
        </authorList>
    </citation>
    <scope>NUCLEOTIDE SEQUENCE</scope>
    <source>
        <strain evidence="5">AVDCRST_MAG72</strain>
    </source>
</reference>
<dbReference type="Pfam" id="PF12833">
    <property type="entry name" value="HTH_18"/>
    <property type="match status" value="1"/>
</dbReference>
<dbReference type="InterPro" id="IPR009057">
    <property type="entry name" value="Homeodomain-like_sf"/>
</dbReference>
<keyword evidence="2" id="KW-0238">DNA-binding</keyword>
<dbReference type="GO" id="GO:0043565">
    <property type="term" value="F:sequence-specific DNA binding"/>
    <property type="evidence" value="ECO:0007669"/>
    <property type="project" value="InterPro"/>
</dbReference>
<dbReference type="InterPro" id="IPR018062">
    <property type="entry name" value="HTH_AraC-typ_CS"/>
</dbReference>